<evidence type="ECO:0000313" key="3">
    <source>
        <dbReference type="EMBL" id="MCU6705152.1"/>
    </source>
</evidence>
<feature type="transmembrane region" description="Helical" evidence="2">
    <location>
        <begin position="120"/>
        <end position="137"/>
    </location>
</feature>
<dbReference type="Proteomes" id="UP001208131">
    <property type="component" value="Unassembled WGS sequence"/>
</dbReference>
<dbReference type="EMBL" id="JAOQJZ010000003">
    <property type="protein sequence ID" value="MCU6705152.1"/>
    <property type="molecule type" value="Genomic_DNA"/>
</dbReference>
<evidence type="ECO:0000256" key="2">
    <source>
        <dbReference type="SAM" id="Phobius"/>
    </source>
</evidence>
<feature type="region of interest" description="Disordered" evidence="1">
    <location>
        <begin position="1"/>
        <end position="69"/>
    </location>
</feature>
<dbReference type="AlphaFoldDB" id="A0AAE3IIR5"/>
<feature type="compositionally biased region" description="Basic and acidic residues" evidence="1">
    <location>
        <begin position="39"/>
        <end position="69"/>
    </location>
</feature>
<feature type="compositionally biased region" description="Low complexity" evidence="1">
    <location>
        <begin position="332"/>
        <end position="344"/>
    </location>
</feature>
<sequence>MSKKDEKDINISKLDKSLEGQGLLEDADDAEYERTLAQQRREAEERERQVLEQAEAERRERERQEEKERERRLAQERIELMKLKSGVIDESESSIKEEHDQIRELHGFEKVQNFFYHNKVWIIFTIFIIAVAAFIFIDAARREKADLTVLMIANNGLETRQEELEEFFEKYTDDLDGNGYVHVEVIMIPLNSHSDDYQQQNVNSTKFLAQLQGGESILVITDSNTDEEFKSIMTPELPKEFPNNKYVDDMGMSWNMEVMAKELNFENMPNDIHLSMRVPVKTLGDSKETMQENYDKAFKVFKRIVDDMTEKAVEAGDKGLTTEPVHYDDSSLESSDSTESSENK</sequence>
<comment type="caution">
    <text evidence="3">The sequence shown here is derived from an EMBL/GenBank/DDBJ whole genome shotgun (WGS) entry which is preliminary data.</text>
</comment>
<evidence type="ECO:0000313" key="4">
    <source>
        <dbReference type="Proteomes" id="UP001208131"/>
    </source>
</evidence>
<name>A0AAE3IIR5_9FIRM</name>
<keyword evidence="4" id="KW-1185">Reference proteome</keyword>
<feature type="compositionally biased region" description="Basic and acidic residues" evidence="1">
    <location>
        <begin position="1"/>
        <end position="18"/>
    </location>
</feature>
<keyword evidence="2" id="KW-0812">Transmembrane</keyword>
<evidence type="ECO:0000256" key="1">
    <source>
        <dbReference type="SAM" id="MobiDB-lite"/>
    </source>
</evidence>
<keyword evidence="2" id="KW-1133">Transmembrane helix</keyword>
<dbReference type="RefSeq" id="WP_117923386.1">
    <property type="nucleotide sequence ID" value="NZ_JAOQJZ010000003.1"/>
</dbReference>
<keyword evidence="2" id="KW-0472">Membrane</keyword>
<proteinExistence type="predicted"/>
<reference evidence="3 4" key="1">
    <citation type="journal article" date="2021" name="ISME Commun">
        <title>Automated analysis of genomic sequences facilitates high-throughput and comprehensive description of bacteria.</title>
        <authorList>
            <person name="Hitch T.C.A."/>
        </authorList>
    </citation>
    <scope>NUCLEOTIDE SEQUENCE [LARGE SCALE GENOMIC DNA]</scope>
    <source>
        <strain evidence="3 4">Sanger_31</strain>
    </source>
</reference>
<organism evidence="3 4">
    <name type="scientific">Hominimerdicola aceti</name>
    <dbReference type="NCBI Taxonomy" id="2981726"/>
    <lineage>
        <taxon>Bacteria</taxon>
        <taxon>Bacillati</taxon>
        <taxon>Bacillota</taxon>
        <taxon>Clostridia</taxon>
        <taxon>Eubacteriales</taxon>
        <taxon>Oscillospiraceae</taxon>
        <taxon>Hominimerdicola</taxon>
    </lineage>
</organism>
<accession>A0AAE3IIR5</accession>
<gene>
    <name evidence="3" type="ORF">OCV57_04330</name>
</gene>
<protein>
    <submittedName>
        <fullName evidence="3">Uncharacterized protein</fullName>
    </submittedName>
</protein>
<feature type="region of interest" description="Disordered" evidence="1">
    <location>
        <begin position="314"/>
        <end position="344"/>
    </location>
</feature>